<evidence type="ECO:0000256" key="1">
    <source>
        <dbReference type="ARBA" id="ARBA00004273"/>
    </source>
</evidence>
<name>A0A9P6N9M0_9BASI</name>
<dbReference type="GO" id="GO:0004408">
    <property type="term" value="F:holocytochrome-c synthase activity"/>
    <property type="evidence" value="ECO:0007669"/>
    <property type="project" value="UniProtKB-EC"/>
</dbReference>
<evidence type="ECO:0000256" key="3">
    <source>
        <dbReference type="ARBA" id="ARBA00022617"/>
    </source>
</evidence>
<dbReference type="PROSITE" id="PS00821">
    <property type="entry name" value="CYTO_HEME_LYASE_1"/>
    <property type="match status" value="1"/>
</dbReference>
<keyword evidence="7 10" id="KW-0496">Mitochondrion</keyword>
<dbReference type="AlphaFoldDB" id="A0A9P6N9M0"/>
<dbReference type="EC" id="4.4.1.17" evidence="10"/>
<evidence type="ECO:0000256" key="4">
    <source>
        <dbReference type="ARBA" id="ARBA00022723"/>
    </source>
</evidence>
<keyword evidence="13" id="KW-1185">Reference proteome</keyword>
<gene>
    <name evidence="12" type="ORF">CROQUDRAFT_662905</name>
</gene>
<comment type="caution">
    <text evidence="12">The sequence shown here is derived from an EMBL/GenBank/DDBJ whole genome shotgun (WGS) entry which is preliminary data.</text>
</comment>
<comment type="catalytic activity">
    <reaction evidence="10">
        <text>holo-[cytochrome c] = apo-[cytochrome c] + heme b</text>
        <dbReference type="Rhea" id="RHEA:22648"/>
        <dbReference type="Rhea" id="RHEA-COMP:10725"/>
        <dbReference type="Rhea" id="RHEA-COMP:10726"/>
        <dbReference type="ChEBI" id="CHEBI:29950"/>
        <dbReference type="ChEBI" id="CHEBI:60344"/>
        <dbReference type="ChEBI" id="CHEBI:83739"/>
        <dbReference type="EC" id="4.4.1.17"/>
    </reaction>
</comment>
<keyword evidence="5 10" id="KW-0999">Mitochondrion inner membrane</keyword>
<evidence type="ECO:0000256" key="9">
    <source>
        <dbReference type="ARBA" id="ARBA00023239"/>
    </source>
</evidence>
<evidence type="ECO:0000256" key="7">
    <source>
        <dbReference type="ARBA" id="ARBA00023128"/>
    </source>
</evidence>
<feature type="compositionally biased region" description="Polar residues" evidence="11">
    <location>
        <begin position="1"/>
        <end position="18"/>
    </location>
</feature>
<dbReference type="PANTHER" id="PTHR12743:SF0">
    <property type="entry name" value="HOLOCYTOCHROME C-TYPE SYNTHASE"/>
    <property type="match status" value="1"/>
</dbReference>
<dbReference type="GO" id="GO:0005743">
    <property type="term" value="C:mitochondrial inner membrane"/>
    <property type="evidence" value="ECO:0007669"/>
    <property type="project" value="UniProtKB-SubCell"/>
</dbReference>
<reference evidence="12" key="1">
    <citation type="submission" date="2013-11" db="EMBL/GenBank/DDBJ databases">
        <title>Genome sequence of the fusiform rust pathogen reveals effectors for host alternation and coevolution with pine.</title>
        <authorList>
            <consortium name="DOE Joint Genome Institute"/>
            <person name="Smith K."/>
            <person name="Pendleton A."/>
            <person name="Kubisiak T."/>
            <person name="Anderson C."/>
            <person name="Salamov A."/>
            <person name="Aerts A."/>
            <person name="Riley R."/>
            <person name="Clum A."/>
            <person name="Lindquist E."/>
            <person name="Ence D."/>
            <person name="Campbell M."/>
            <person name="Kronenberg Z."/>
            <person name="Feau N."/>
            <person name="Dhillon B."/>
            <person name="Hamelin R."/>
            <person name="Burleigh J."/>
            <person name="Smith J."/>
            <person name="Yandell M."/>
            <person name="Nelson C."/>
            <person name="Grigoriev I."/>
            <person name="Davis J."/>
        </authorList>
    </citation>
    <scope>NUCLEOTIDE SEQUENCE</scope>
    <source>
        <strain evidence="12">G11</strain>
    </source>
</reference>
<dbReference type="PROSITE" id="PS00822">
    <property type="entry name" value="CYTO_HEME_LYASE_2"/>
    <property type="match status" value="1"/>
</dbReference>
<evidence type="ECO:0000256" key="6">
    <source>
        <dbReference type="ARBA" id="ARBA00023004"/>
    </source>
</evidence>
<protein>
    <recommendedName>
        <fullName evidence="10">Holocytochrome c-type synthase</fullName>
        <ecNumber evidence="10">4.4.1.17</ecNumber>
    </recommendedName>
</protein>
<proteinExistence type="inferred from homology"/>
<comment type="function">
    <text evidence="10">Lyase that catalyzes the covalent linking of the heme group to the cytochrome C apoprotein to produce the mature functional cytochrome.</text>
</comment>
<evidence type="ECO:0000256" key="5">
    <source>
        <dbReference type="ARBA" id="ARBA00022792"/>
    </source>
</evidence>
<dbReference type="PANTHER" id="PTHR12743">
    <property type="entry name" value="CYTOCHROME C1 HEME LYASE"/>
    <property type="match status" value="1"/>
</dbReference>
<evidence type="ECO:0000313" key="12">
    <source>
        <dbReference type="EMBL" id="KAG0142154.1"/>
    </source>
</evidence>
<dbReference type="InterPro" id="IPR000511">
    <property type="entry name" value="Holocyt_c/c1_synthase"/>
</dbReference>
<keyword evidence="3 10" id="KW-0349">Heme</keyword>
<keyword evidence="6 10" id="KW-0408">Iron</keyword>
<keyword evidence="8 10" id="KW-0472">Membrane</keyword>
<comment type="subcellular location">
    <subcellularLocation>
        <location evidence="1 10">Mitochondrion inner membrane</location>
    </subcellularLocation>
</comment>
<dbReference type="Pfam" id="PF01265">
    <property type="entry name" value="Cyto_heme_lyase"/>
    <property type="match status" value="1"/>
</dbReference>
<dbReference type="Proteomes" id="UP000886653">
    <property type="component" value="Unassembled WGS sequence"/>
</dbReference>
<organism evidence="12 13">
    <name type="scientific">Cronartium quercuum f. sp. fusiforme G11</name>
    <dbReference type="NCBI Taxonomy" id="708437"/>
    <lineage>
        <taxon>Eukaryota</taxon>
        <taxon>Fungi</taxon>
        <taxon>Dikarya</taxon>
        <taxon>Basidiomycota</taxon>
        <taxon>Pucciniomycotina</taxon>
        <taxon>Pucciniomycetes</taxon>
        <taxon>Pucciniales</taxon>
        <taxon>Coleosporiaceae</taxon>
        <taxon>Cronartium</taxon>
    </lineage>
</organism>
<evidence type="ECO:0000256" key="10">
    <source>
        <dbReference type="RuleBase" id="RU363130"/>
    </source>
</evidence>
<keyword evidence="4 10" id="KW-0479">Metal-binding</keyword>
<dbReference type="EMBL" id="MU167358">
    <property type="protein sequence ID" value="KAG0142154.1"/>
    <property type="molecule type" value="Genomic_DNA"/>
</dbReference>
<feature type="region of interest" description="Disordered" evidence="11">
    <location>
        <begin position="1"/>
        <end position="38"/>
    </location>
</feature>
<dbReference type="OrthoDB" id="4243at2759"/>
<accession>A0A9P6N9M0</accession>
<evidence type="ECO:0000256" key="2">
    <source>
        <dbReference type="ARBA" id="ARBA00007255"/>
    </source>
</evidence>
<feature type="region of interest" description="Disordered" evidence="11">
    <location>
        <begin position="229"/>
        <end position="250"/>
    </location>
</feature>
<dbReference type="GO" id="GO:0046872">
    <property type="term" value="F:metal ion binding"/>
    <property type="evidence" value="ECO:0007669"/>
    <property type="project" value="UniProtKB-KW"/>
</dbReference>
<evidence type="ECO:0000256" key="8">
    <source>
        <dbReference type="ARBA" id="ARBA00023136"/>
    </source>
</evidence>
<evidence type="ECO:0000313" key="13">
    <source>
        <dbReference type="Proteomes" id="UP000886653"/>
    </source>
</evidence>
<sequence>MWPFSISSSTETTTNQATCPLGHNKPIPSHNENQQDPINLPTEREISSIPRYQENTEEQSNWVYPSPAQFYTALTRKKQDAKTNRLDMYTVVPIHNAVNEKVWQEVLEWESNYGKGSFERWPRSGKSGPMLCSFRGRPNDRSPRAWLKVLSGYQAPFDRHDWEVIRPTETRMRYVIDFYPGRSNIQDSSTISNRPNLAFYLDVRPALDNWEGIRMRLLKNWDEIKFRLGSNSNSNNDNDKTSSSDSSNTS</sequence>
<keyword evidence="9 10" id="KW-0456">Lyase</keyword>
<evidence type="ECO:0000256" key="11">
    <source>
        <dbReference type="SAM" id="MobiDB-lite"/>
    </source>
</evidence>
<comment type="similarity">
    <text evidence="2 10">Belongs to the cytochrome c-type heme lyase family.</text>
</comment>